<name>A0A4Z0PGL7_9BACT</name>
<dbReference type="Proteomes" id="UP000297739">
    <property type="component" value="Unassembled WGS sequence"/>
</dbReference>
<evidence type="ECO:0000256" key="5">
    <source>
        <dbReference type="ARBA" id="ARBA00022777"/>
    </source>
</evidence>
<gene>
    <name evidence="8" type="ORF">E5J99_18340</name>
</gene>
<protein>
    <recommendedName>
        <fullName evidence="2">histidine kinase</fullName>
        <ecNumber evidence="2">2.7.13.3</ecNumber>
    </recommendedName>
</protein>
<dbReference type="OrthoDB" id="9766459at2"/>
<dbReference type="NCBIfam" id="TIGR00229">
    <property type="entry name" value="sensory_box"/>
    <property type="match status" value="1"/>
</dbReference>
<evidence type="ECO:0000259" key="6">
    <source>
        <dbReference type="PROSITE" id="PS50112"/>
    </source>
</evidence>
<evidence type="ECO:0000256" key="3">
    <source>
        <dbReference type="ARBA" id="ARBA00022553"/>
    </source>
</evidence>
<dbReference type="EC" id="2.7.13.3" evidence="2"/>
<feature type="domain" description="PAC" evidence="7">
    <location>
        <begin position="67"/>
        <end position="119"/>
    </location>
</feature>
<dbReference type="InterPro" id="IPR000014">
    <property type="entry name" value="PAS"/>
</dbReference>
<comment type="catalytic activity">
    <reaction evidence="1">
        <text>ATP + protein L-histidine = ADP + protein N-phospho-L-histidine.</text>
        <dbReference type="EC" id="2.7.13.3"/>
    </reaction>
</comment>
<keyword evidence="3" id="KW-0597">Phosphoprotein</keyword>
<evidence type="ECO:0000256" key="1">
    <source>
        <dbReference type="ARBA" id="ARBA00000085"/>
    </source>
</evidence>
<dbReference type="PANTHER" id="PTHR43304:SF1">
    <property type="entry name" value="PAC DOMAIN-CONTAINING PROTEIN"/>
    <property type="match status" value="1"/>
</dbReference>
<dbReference type="FunFam" id="3.30.450.20:FF:000099">
    <property type="entry name" value="Sensory box sensor histidine kinase"/>
    <property type="match status" value="1"/>
</dbReference>
<dbReference type="SUPFAM" id="SSF55785">
    <property type="entry name" value="PYP-like sensor domain (PAS domain)"/>
    <property type="match status" value="1"/>
</dbReference>
<dbReference type="InterPro" id="IPR001610">
    <property type="entry name" value="PAC"/>
</dbReference>
<dbReference type="InterPro" id="IPR035965">
    <property type="entry name" value="PAS-like_dom_sf"/>
</dbReference>
<dbReference type="GO" id="GO:0004673">
    <property type="term" value="F:protein histidine kinase activity"/>
    <property type="evidence" value="ECO:0007669"/>
    <property type="project" value="UniProtKB-EC"/>
</dbReference>
<evidence type="ECO:0000313" key="9">
    <source>
        <dbReference type="Proteomes" id="UP000297739"/>
    </source>
</evidence>
<evidence type="ECO:0000313" key="8">
    <source>
        <dbReference type="EMBL" id="TGE13952.1"/>
    </source>
</evidence>
<dbReference type="Pfam" id="PF08447">
    <property type="entry name" value="PAS_3"/>
    <property type="match status" value="1"/>
</dbReference>
<dbReference type="InterPro" id="IPR000700">
    <property type="entry name" value="PAS-assoc_C"/>
</dbReference>
<keyword evidence="4" id="KW-0808">Transferase</keyword>
<dbReference type="PANTHER" id="PTHR43304">
    <property type="entry name" value="PHYTOCHROME-LIKE PROTEIN CPH1"/>
    <property type="match status" value="1"/>
</dbReference>
<sequence length="133" mass="15007">MTDSVPAMIWVTDPAGFCTYLNQQWYDYTGQTEAEAMGMGWVDRVHPDDAEAAKAAFLDSTARQAPFHCLYRVRRADGHYRWAIDTGMPRFSASGEFEGLVGTVIDVHEQKLAEQALQRLTRKLRTPATRPRG</sequence>
<dbReference type="PROSITE" id="PS50112">
    <property type="entry name" value="PAS"/>
    <property type="match status" value="1"/>
</dbReference>
<dbReference type="RefSeq" id="WP_135499274.1">
    <property type="nucleotide sequence ID" value="NZ_SRLD01000046.1"/>
</dbReference>
<dbReference type="CDD" id="cd00130">
    <property type="entry name" value="PAS"/>
    <property type="match status" value="1"/>
</dbReference>
<evidence type="ECO:0000259" key="7">
    <source>
        <dbReference type="PROSITE" id="PS50113"/>
    </source>
</evidence>
<dbReference type="EMBL" id="SRLD01000046">
    <property type="protein sequence ID" value="TGE13952.1"/>
    <property type="molecule type" value="Genomic_DNA"/>
</dbReference>
<dbReference type="SMART" id="SM00086">
    <property type="entry name" value="PAC"/>
    <property type="match status" value="1"/>
</dbReference>
<dbReference type="PROSITE" id="PS50113">
    <property type="entry name" value="PAC"/>
    <property type="match status" value="1"/>
</dbReference>
<dbReference type="InterPro" id="IPR052162">
    <property type="entry name" value="Sensor_kinase/Photoreceptor"/>
</dbReference>
<feature type="domain" description="PAS" evidence="6">
    <location>
        <begin position="1"/>
        <end position="65"/>
    </location>
</feature>
<dbReference type="AlphaFoldDB" id="A0A4Z0PGL7"/>
<proteinExistence type="predicted"/>
<evidence type="ECO:0000256" key="2">
    <source>
        <dbReference type="ARBA" id="ARBA00012438"/>
    </source>
</evidence>
<keyword evidence="9" id="KW-1185">Reference proteome</keyword>
<comment type="caution">
    <text evidence="8">The sequence shown here is derived from an EMBL/GenBank/DDBJ whole genome shotgun (WGS) entry which is preliminary data.</text>
</comment>
<dbReference type="InterPro" id="IPR013655">
    <property type="entry name" value="PAS_fold_3"/>
</dbReference>
<evidence type="ECO:0000256" key="4">
    <source>
        <dbReference type="ARBA" id="ARBA00022679"/>
    </source>
</evidence>
<keyword evidence="5" id="KW-0418">Kinase</keyword>
<reference evidence="8 9" key="1">
    <citation type="submission" date="2019-04" db="EMBL/GenBank/DDBJ databases">
        <authorList>
            <person name="Feng G."/>
            <person name="Zhang J."/>
            <person name="Zhu H."/>
        </authorList>
    </citation>
    <scope>NUCLEOTIDE SEQUENCE [LARGE SCALE GENOMIC DNA]</scope>
    <source>
        <strain evidence="8 9">JCM 17223</strain>
    </source>
</reference>
<dbReference type="Gene3D" id="3.30.450.20">
    <property type="entry name" value="PAS domain"/>
    <property type="match status" value="1"/>
</dbReference>
<dbReference type="SMART" id="SM00091">
    <property type="entry name" value="PAS"/>
    <property type="match status" value="1"/>
</dbReference>
<organism evidence="8 9">
    <name type="scientific">Hymenobacter elongatus</name>
    <dbReference type="NCBI Taxonomy" id="877208"/>
    <lineage>
        <taxon>Bacteria</taxon>
        <taxon>Pseudomonadati</taxon>
        <taxon>Bacteroidota</taxon>
        <taxon>Cytophagia</taxon>
        <taxon>Cytophagales</taxon>
        <taxon>Hymenobacteraceae</taxon>
        <taxon>Hymenobacter</taxon>
    </lineage>
</organism>
<accession>A0A4Z0PGL7</accession>